<name>A0A4Y7QKW4_9AGAM</name>
<dbReference type="Proteomes" id="UP000294933">
    <property type="component" value="Unassembled WGS sequence"/>
</dbReference>
<feature type="transmembrane region" description="Helical" evidence="3">
    <location>
        <begin position="507"/>
        <end position="526"/>
    </location>
</feature>
<keyword evidence="3" id="KW-0472">Membrane</keyword>
<dbReference type="PANTHER" id="PTHR36840">
    <property type="entry name" value="BLL5714 PROTEIN"/>
    <property type="match status" value="1"/>
</dbReference>
<feature type="region of interest" description="Disordered" evidence="2">
    <location>
        <begin position="43"/>
        <end position="64"/>
    </location>
</feature>
<keyword evidence="1" id="KW-0175">Coiled coil</keyword>
<feature type="transmembrane region" description="Helical" evidence="3">
    <location>
        <begin position="283"/>
        <end position="305"/>
    </location>
</feature>
<feature type="region of interest" description="Disordered" evidence="2">
    <location>
        <begin position="343"/>
        <end position="410"/>
    </location>
</feature>
<dbReference type="VEuPathDB" id="FungiDB:BD410DRAFT_835037"/>
<feature type="coiled-coil region" evidence="1">
    <location>
        <begin position="8"/>
        <end position="35"/>
    </location>
</feature>
<feature type="transmembrane region" description="Helical" evidence="3">
    <location>
        <begin position="606"/>
        <end position="626"/>
    </location>
</feature>
<evidence type="ECO:0000313" key="5">
    <source>
        <dbReference type="Proteomes" id="UP000294933"/>
    </source>
</evidence>
<keyword evidence="5" id="KW-1185">Reference proteome</keyword>
<feature type="transmembrane region" description="Helical" evidence="3">
    <location>
        <begin position="253"/>
        <end position="276"/>
    </location>
</feature>
<dbReference type="OrthoDB" id="191995at2759"/>
<feature type="transmembrane region" description="Helical" evidence="3">
    <location>
        <begin position="320"/>
        <end position="337"/>
    </location>
</feature>
<dbReference type="EMBL" id="ML170158">
    <property type="protein sequence ID" value="TDL27722.1"/>
    <property type="molecule type" value="Genomic_DNA"/>
</dbReference>
<dbReference type="Pfam" id="PF06772">
    <property type="entry name" value="LtrA"/>
    <property type="match status" value="1"/>
</dbReference>
<evidence type="ECO:0000256" key="3">
    <source>
        <dbReference type="SAM" id="Phobius"/>
    </source>
</evidence>
<dbReference type="InterPro" id="IPR010640">
    <property type="entry name" value="Low_temperature_requirement_A"/>
</dbReference>
<organism evidence="4 5">
    <name type="scientific">Rickenella mellea</name>
    <dbReference type="NCBI Taxonomy" id="50990"/>
    <lineage>
        <taxon>Eukaryota</taxon>
        <taxon>Fungi</taxon>
        <taxon>Dikarya</taxon>
        <taxon>Basidiomycota</taxon>
        <taxon>Agaricomycotina</taxon>
        <taxon>Agaricomycetes</taxon>
        <taxon>Hymenochaetales</taxon>
        <taxon>Rickenellaceae</taxon>
        <taxon>Rickenella</taxon>
    </lineage>
</organism>
<feature type="transmembrane region" description="Helical" evidence="3">
    <location>
        <begin position="546"/>
        <end position="565"/>
    </location>
</feature>
<evidence type="ECO:0000313" key="4">
    <source>
        <dbReference type="EMBL" id="TDL27722.1"/>
    </source>
</evidence>
<feature type="transmembrane region" description="Helical" evidence="3">
    <location>
        <begin position="577"/>
        <end position="600"/>
    </location>
</feature>
<keyword evidence="3" id="KW-0812">Transmembrane</keyword>
<dbReference type="AlphaFoldDB" id="A0A4Y7QKW4"/>
<protein>
    <submittedName>
        <fullName evidence="4">Uncharacterized protein</fullName>
    </submittedName>
</protein>
<evidence type="ECO:0000256" key="2">
    <source>
        <dbReference type="SAM" id="MobiDB-lite"/>
    </source>
</evidence>
<dbReference type="STRING" id="50990.A0A4Y7QKW4"/>
<dbReference type="PANTHER" id="PTHR36840:SF1">
    <property type="entry name" value="BLL5714 PROTEIN"/>
    <property type="match status" value="1"/>
</dbReference>
<evidence type="ECO:0000256" key="1">
    <source>
        <dbReference type="SAM" id="Coils"/>
    </source>
</evidence>
<feature type="compositionally biased region" description="Low complexity" evidence="2">
    <location>
        <begin position="385"/>
        <end position="401"/>
    </location>
</feature>
<gene>
    <name evidence="4" type="ORF">BD410DRAFT_835037</name>
</gene>
<proteinExistence type="predicted"/>
<sequence>MDGTHETEHNLRLRLHALEEQLLEAQAERTVAEEQLIATKLHESPHGHGPLSLSDTQSPHSHHAEENMRVFGRTDGVVFIEPQTNELPEECKEYIQQKKGFRGAFARWYWRCGIDRLISRPILHQWLENGKVVREAVDRQSSKFELFFDLLFVGMIHQISDAAAESPTGLGVARYVLTFCPAYSIWNDVRDTMNQFGSDDLFQRLHILWIMVLLVGYSNNASSIELVVPGVAVDGAGGGLDEETHRRDVAIRWSLGFFVVAKLSKVLVNVFYAFFLPLSRRPILFISLNAFSAALFFLIAIFLPLHWQIGLVSLALFNDFLYRMVGVLVVKLIELAGKKRTARRRNRDRAGNGNGNGDITDRENGDLESGEGEGELKSGAQTPDSTINGSSSPSNTSTSSTFGDETAFMTPMPPKGSALDNLIQEARSTQRVPAINIEHHVERQGAFVTIVLGEIIVNLFTKNSLAVGFDRQAGRSFLALMLAFNLNWLYFGSEACSEFIHALRRHWFTGFIFTYIHLPLVMSLLLASSAVNKLVISSDVATGLKYYFGAGIGTAVLCMSTIGVLHKRLDSCTGLLGVGRTVILGTRYVMGVVMILLPLAHARLDSIQLLGIYVGITAFLIAWEIVTRLEDRSVDEEGGR</sequence>
<reference evidence="4 5" key="1">
    <citation type="submission" date="2018-06" db="EMBL/GenBank/DDBJ databases">
        <title>A transcriptomic atlas of mushroom development highlights an independent origin of complex multicellularity.</title>
        <authorList>
            <consortium name="DOE Joint Genome Institute"/>
            <person name="Krizsan K."/>
            <person name="Almasi E."/>
            <person name="Merenyi Z."/>
            <person name="Sahu N."/>
            <person name="Viragh M."/>
            <person name="Koszo T."/>
            <person name="Mondo S."/>
            <person name="Kiss B."/>
            <person name="Balint B."/>
            <person name="Kues U."/>
            <person name="Barry K."/>
            <person name="Hegedus J.C."/>
            <person name="Henrissat B."/>
            <person name="Johnson J."/>
            <person name="Lipzen A."/>
            <person name="Ohm R."/>
            <person name="Nagy I."/>
            <person name="Pangilinan J."/>
            <person name="Yan J."/>
            <person name="Xiong Y."/>
            <person name="Grigoriev I.V."/>
            <person name="Hibbett D.S."/>
            <person name="Nagy L.G."/>
        </authorList>
    </citation>
    <scope>NUCLEOTIDE SEQUENCE [LARGE SCALE GENOMIC DNA]</scope>
    <source>
        <strain evidence="4 5">SZMC22713</strain>
    </source>
</reference>
<accession>A0A4Y7QKW4</accession>
<keyword evidence="3" id="KW-1133">Transmembrane helix</keyword>